<name>A0A438DHE8_VITVI</name>
<comment type="caution">
    <text evidence="1">The sequence shown here is derived from an EMBL/GenBank/DDBJ whole genome shotgun (WGS) entry which is preliminary data.</text>
</comment>
<organism evidence="1 2">
    <name type="scientific">Vitis vinifera</name>
    <name type="common">Grape</name>
    <dbReference type="NCBI Taxonomy" id="29760"/>
    <lineage>
        <taxon>Eukaryota</taxon>
        <taxon>Viridiplantae</taxon>
        <taxon>Streptophyta</taxon>
        <taxon>Embryophyta</taxon>
        <taxon>Tracheophyta</taxon>
        <taxon>Spermatophyta</taxon>
        <taxon>Magnoliopsida</taxon>
        <taxon>eudicotyledons</taxon>
        <taxon>Gunneridae</taxon>
        <taxon>Pentapetalae</taxon>
        <taxon>rosids</taxon>
        <taxon>Vitales</taxon>
        <taxon>Vitaceae</taxon>
        <taxon>Viteae</taxon>
        <taxon>Vitis</taxon>
    </lineage>
</organism>
<proteinExistence type="predicted"/>
<reference evidence="1 2" key="1">
    <citation type="journal article" date="2018" name="PLoS Genet.">
        <title>Population sequencing reveals clonal diversity and ancestral inbreeding in the grapevine cultivar Chardonnay.</title>
        <authorList>
            <person name="Roach M.J."/>
            <person name="Johnson D.L."/>
            <person name="Bohlmann J."/>
            <person name="van Vuuren H.J."/>
            <person name="Jones S.J."/>
            <person name="Pretorius I.S."/>
            <person name="Schmidt S.A."/>
            <person name="Borneman A.R."/>
        </authorList>
    </citation>
    <scope>NUCLEOTIDE SEQUENCE [LARGE SCALE GENOMIC DNA]</scope>
    <source>
        <strain evidence="2">cv. Chardonnay</strain>
        <tissue evidence="1">Leaf</tissue>
    </source>
</reference>
<dbReference type="EMBL" id="QGNW01001623">
    <property type="protein sequence ID" value="RVW34871.1"/>
    <property type="molecule type" value="Genomic_DNA"/>
</dbReference>
<sequence>MIQWGGGKLRGCIWEKCRGLTSWIRFWDASLSSLLDGVEACCRGSDDRSWSLVWEEGGRKYWLERRSNKAGRFLLCSVCDLEAKRFCLIFLEGKGLIGGWNILAEKLRETGVVPSGGLKDSLSLEVLRKEKKMEPRTFADVAKSKTDCGWVGEFLIQLWWETLPWFSQVVPMGRLLGEGVLADEDEAGEDHTSRAVETCWKRSFRPSGIDIEVVVGERSLVNRGQGVGGVNRLVSCGPVLVEALLQGSEREPRPFLLKGCLVGCEERPFLLKGSLVGCEELFRAMRESESLMVNVRAKITDEALVVEASRLDTVEGVGFQASLSVILAAGSSWVMETKGEKSLVKIGVGGEVERPALVELWDSLGEEEVWSPRFSRPFNDWEVEEVESALDSRSAIHFPNSIIWSPYVPTKVGFFAWEASWVRDTLLGWRGINLGKKRSKACSRTGVVVYVFSSDGIDKTSSHVTALLECGMMLKKK</sequence>
<dbReference type="Proteomes" id="UP000288805">
    <property type="component" value="Unassembled WGS sequence"/>
</dbReference>
<gene>
    <name evidence="1" type="ORF">CK203_078016</name>
</gene>
<evidence type="ECO:0000313" key="2">
    <source>
        <dbReference type="Proteomes" id="UP000288805"/>
    </source>
</evidence>
<protein>
    <recommendedName>
        <fullName evidence="3">Reverse transcriptase zinc-binding domain-containing protein</fullName>
    </recommendedName>
</protein>
<evidence type="ECO:0000313" key="1">
    <source>
        <dbReference type="EMBL" id="RVW34871.1"/>
    </source>
</evidence>
<dbReference type="AlphaFoldDB" id="A0A438DHE8"/>
<accession>A0A438DHE8</accession>
<evidence type="ECO:0008006" key="3">
    <source>
        <dbReference type="Google" id="ProtNLM"/>
    </source>
</evidence>